<evidence type="ECO:0000313" key="3">
    <source>
        <dbReference type="EMBL" id="GMI09558.1"/>
    </source>
</evidence>
<protein>
    <submittedName>
        <fullName evidence="3">Uncharacterized protein</fullName>
    </submittedName>
</protein>
<feature type="compositionally biased region" description="Acidic residues" evidence="2">
    <location>
        <begin position="286"/>
        <end position="296"/>
    </location>
</feature>
<reference evidence="4" key="1">
    <citation type="journal article" date="2023" name="Commun. Biol.">
        <title>Genome analysis of Parmales, the sister group of diatoms, reveals the evolutionary specialization of diatoms from phago-mixotrophs to photoautotrophs.</title>
        <authorList>
            <person name="Ban H."/>
            <person name="Sato S."/>
            <person name="Yoshikawa S."/>
            <person name="Yamada K."/>
            <person name="Nakamura Y."/>
            <person name="Ichinomiya M."/>
            <person name="Sato N."/>
            <person name="Blanc-Mathieu R."/>
            <person name="Endo H."/>
            <person name="Kuwata A."/>
            <person name="Ogata H."/>
        </authorList>
    </citation>
    <scope>NUCLEOTIDE SEQUENCE [LARGE SCALE GENOMIC DNA]</scope>
    <source>
        <strain evidence="4">NIES 3699</strain>
    </source>
</reference>
<feature type="compositionally biased region" description="Polar residues" evidence="2">
    <location>
        <begin position="258"/>
        <end position="285"/>
    </location>
</feature>
<dbReference type="AlphaFoldDB" id="A0A9W7KS02"/>
<evidence type="ECO:0000256" key="2">
    <source>
        <dbReference type="SAM" id="MobiDB-lite"/>
    </source>
</evidence>
<proteinExistence type="predicted"/>
<evidence type="ECO:0000313" key="4">
    <source>
        <dbReference type="Proteomes" id="UP001165160"/>
    </source>
</evidence>
<sequence>MKFANAKTEEDKALWWKKLAKRREDNIVLLRKRELLREKKKGEENDGADTLYRNELKVMSGMLKYEMDKFKAKHPLPQKKLDLIWHKMVEAMRQLHILASQRMDCTDATVREVSSQLVEFTKETVERMRVMEDNIAALQEGQENLSERLETSEQQRIRDAVATNAAIVAFGKKINDHNYSSAQERSHIRAETERKLYNLKETIKAIETATDKQPGNATIGLEAVQAQQQQQQNVEDLIVAAVPDSDDDERVADDLEPDTQSSPTPGYIEQNSMAGLSSAGGSTVDNSDDEEEEDDNMFNFDSSFVSSTSTSDASQAGTVEGDKKMPATGGPRKVLSDMNR</sequence>
<evidence type="ECO:0000256" key="1">
    <source>
        <dbReference type="SAM" id="Coils"/>
    </source>
</evidence>
<feature type="compositionally biased region" description="Acidic residues" evidence="2">
    <location>
        <begin position="244"/>
        <end position="257"/>
    </location>
</feature>
<feature type="coiled-coil region" evidence="1">
    <location>
        <begin position="128"/>
        <end position="155"/>
    </location>
</feature>
<feature type="region of interest" description="Disordered" evidence="2">
    <location>
        <begin position="244"/>
        <end position="340"/>
    </location>
</feature>
<dbReference type="EMBL" id="BRXX01000402">
    <property type="protein sequence ID" value="GMI09558.1"/>
    <property type="molecule type" value="Genomic_DNA"/>
</dbReference>
<dbReference type="Proteomes" id="UP001165160">
    <property type="component" value="Unassembled WGS sequence"/>
</dbReference>
<comment type="caution">
    <text evidence="3">The sequence shown here is derived from an EMBL/GenBank/DDBJ whole genome shotgun (WGS) entry which is preliminary data.</text>
</comment>
<gene>
    <name evidence="3" type="ORF">TrVE_jg10407</name>
</gene>
<keyword evidence="4" id="KW-1185">Reference proteome</keyword>
<feature type="compositionally biased region" description="Low complexity" evidence="2">
    <location>
        <begin position="300"/>
        <end position="314"/>
    </location>
</feature>
<keyword evidence="1" id="KW-0175">Coiled coil</keyword>
<accession>A0A9W7KS02</accession>
<name>A0A9W7KS02_9STRA</name>
<organism evidence="3 4">
    <name type="scientific">Triparma verrucosa</name>
    <dbReference type="NCBI Taxonomy" id="1606542"/>
    <lineage>
        <taxon>Eukaryota</taxon>
        <taxon>Sar</taxon>
        <taxon>Stramenopiles</taxon>
        <taxon>Ochrophyta</taxon>
        <taxon>Bolidophyceae</taxon>
        <taxon>Parmales</taxon>
        <taxon>Triparmaceae</taxon>
        <taxon>Triparma</taxon>
    </lineage>
</organism>